<gene>
    <name evidence="2" type="ORF">BT96DRAFT_921201</name>
</gene>
<name>A0A6A4HK34_9AGAR</name>
<protein>
    <submittedName>
        <fullName evidence="2">Uncharacterized protein</fullName>
    </submittedName>
</protein>
<evidence type="ECO:0000313" key="2">
    <source>
        <dbReference type="EMBL" id="KAE9397881.1"/>
    </source>
</evidence>
<dbReference type="Proteomes" id="UP000799118">
    <property type="component" value="Unassembled WGS sequence"/>
</dbReference>
<dbReference type="AlphaFoldDB" id="A0A6A4HK34"/>
<feature type="region of interest" description="Disordered" evidence="1">
    <location>
        <begin position="584"/>
        <end position="603"/>
    </location>
</feature>
<dbReference type="Gene3D" id="3.80.10.10">
    <property type="entry name" value="Ribonuclease Inhibitor"/>
    <property type="match status" value="1"/>
</dbReference>
<dbReference type="SUPFAM" id="SSF52047">
    <property type="entry name" value="RNI-like"/>
    <property type="match status" value="1"/>
</dbReference>
<dbReference type="EMBL" id="ML769491">
    <property type="protein sequence ID" value="KAE9397881.1"/>
    <property type="molecule type" value="Genomic_DNA"/>
</dbReference>
<dbReference type="OrthoDB" id="3365698at2759"/>
<reference evidence="2" key="1">
    <citation type="journal article" date="2019" name="Environ. Microbiol.">
        <title>Fungal ecological strategies reflected in gene transcription - a case study of two litter decomposers.</title>
        <authorList>
            <person name="Barbi F."/>
            <person name="Kohler A."/>
            <person name="Barry K."/>
            <person name="Baskaran P."/>
            <person name="Daum C."/>
            <person name="Fauchery L."/>
            <person name="Ihrmark K."/>
            <person name="Kuo A."/>
            <person name="LaButti K."/>
            <person name="Lipzen A."/>
            <person name="Morin E."/>
            <person name="Grigoriev I.V."/>
            <person name="Henrissat B."/>
            <person name="Lindahl B."/>
            <person name="Martin F."/>
        </authorList>
    </citation>
    <scope>NUCLEOTIDE SEQUENCE</scope>
    <source>
        <strain evidence="2">JB14</strain>
    </source>
</reference>
<accession>A0A6A4HK34</accession>
<sequence length="625" mass="70627">MLDTPSTSAPEKLSLSEDDISNHSSSWNIEHSPFASVIGTNHVPSTAELKSLKELLVHPQLELSRLEKEIDRFQTILSGLLSEKRQVVAYIKAHRALASPVRQIPPETLAEIFIQCLPTEPSYPLRDLNEAPLLFTTICRHWRSVALITPRLWNSLHLFFPSQWSRDACSRRIAGATLWLQRSGSLPLSISLHGSTIPVVNYWPAPERDSPILQRRIESMFRSLMSFSDRFRDIFLSLSSSSFSIFDKLSPAVFPALATLRVRDIDVSGRYDKAYNQPSGVAAGDVAAFAPLLSRMPFLKKLEVNLIFVRDQNYSSLPCNWRNLTNLVISDFLPSVGVVAILAETPQIQSISFSISFGDDDANLDSAVVHLNDLTEMRLQVEHSTHYMEKEVLDRFFQTHVTSLIKHIQCPSLRLLSFTADWAYITVSKWPFTGLPLHNLEILHLSMPLNPDALTECLSQTPNLARFQLKTRSPEFPLHDSHLHSLTLSPNNPDPSWPRLQTILIFAHPRERDLAYGLVLSFTTTAVTTFLQSRYQTTPLKSCDLMFNAKPEPFFSDAELDTLRNLKRNEMKIRLVHYHVQLPPHSSRTYHDPPDAGISGKSVGDELKEHSADIENRFSAAVTIL</sequence>
<dbReference type="InterPro" id="IPR032675">
    <property type="entry name" value="LRR_dom_sf"/>
</dbReference>
<keyword evidence="3" id="KW-1185">Reference proteome</keyword>
<evidence type="ECO:0000256" key="1">
    <source>
        <dbReference type="SAM" id="MobiDB-lite"/>
    </source>
</evidence>
<organism evidence="2 3">
    <name type="scientific">Gymnopus androsaceus JB14</name>
    <dbReference type="NCBI Taxonomy" id="1447944"/>
    <lineage>
        <taxon>Eukaryota</taxon>
        <taxon>Fungi</taxon>
        <taxon>Dikarya</taxon>
        <taxon>Basidiomycota</taxon>
        <taxon>Agaricomycotina</taxon>
        <taxon>Agaricomycetes</taxon>
        <taxon>Agaricomycetidae</taxon>
        <taxon>Agaricales</taxon>
        <taxon>Marasmiineae</taxon>
        <taxon>Omphalotaceae</taxon>
        <taxon>Gymnopus</taxon>
    </lineage>
</organism>
<proteinExistence type="predicted"/>
<evidence type="ECO:0000313" key="3">
    <source>
        <dbReference type="Proteomes" id="UP000799118"/>
    </source>
</evidence>